<evidence type="ECO:0000256" key="3">
    <source>
        <dbReference type="ARBA" id="ARBA00022448"/>
    </source>
</evidence>
<evidence type="ECO:0000256" key="1">
    <source>
        <dbReference type="ARBA" id="ARBA00004141"/>
    </source>
</evidence>
<evidence type="ECO:0000256" key="4">
    <source>
        <dbReference type="ARBA" id="ARBA00022692"/>
    </source>
</evidence>
<dbReference type="InterPro" id="IPR003663">
    <property type="entry name" value="Sugar/inositol_transpt"/>
</dbReference>
<feature type="transmembrane region" description="Helical" evidence="8">
    <location>
        <begin position="466"/>
        <end position="484"/>
    </location>
</feature>
<feature type="transmembrane region" description="Helical" evidence="8">
    <location>
        <begin position="311"/>
        <end position="329"/>
    </location>
</feature>
<evidence type="ECO:0000313" key="10">
    <source>
        <dbReference type="EMBL" id="KAJ5180130.1"/>
    </source>
</evidence>
<dbReference type="FunFam" id="1.20.1250.20:FF:000180">
    <property type="entry name" value="MFS monosaccharide transporter"/>
    <property type="match status" value="1"/>
</dbReference>
<organism evidence="10 11">
    <name type="scientific">Penicillium capsulatum</name>
    <dbReference type="NCBI Taxonomy" id="69766"/>
    <lineage>
        <taxon>Eukaryota</taxon>
        <taxon>Fungi</taxon>
        <taxon>Dikarya</taxon>
        <taxon>Ascomycota</taxon>
        <taxon>Pezizomycotina</taxon>
        <taxon>Eurotiomycetes</taxon>
        <taxon>Eurotiomycetidae</taxon>
        <taxon>Eurotiales</taxon>
        <taxon>Aspergillaceae</taxon>
        <taxon>Penicillium</taxon>
    </lineage>
</organism>
<keyword evidence="6 8" id="KW-0472">Membrane</keyword>
<dbReference type="InterPro" id="IPR050360">
    <property type="entry name" value="MFS_Sugar_Transporters"/>
</dbReference>
<evidence type="ECO:0000256" key="5">
    <source>
        <dbReference type="ARBA" id="ARBA00022989"/>
    </source>
</evidence>
<feature type="transmembrane region" description="Helical" evidence="8">
    <location>
        <begin position="202"/>
        <end position="221"/>
    </location>
</feature>
<dbReference type="InterPro" id="IPR005828">
    <property type="entry name" value="MFS_sugar_transport-like"/>
</dbReference>
<dbReference type="Pfam" id="PF00083">
    <property type="entry name" value="Sugar_tr"/>
    <property type="match status" value="1"/>
</dbReference>
<dbReference type="CDD" id="cd17356">
    <property type="entry name" value="MFS_HXT"/>
    <property type="match status" value="1"/>
</dbReference>
<keyword evidence="4 8" id="KW-0812">Transmembrane</keyword>
<dbReference type="Gene3D" id="1.20.1250.20">
    <property type="entry name" value="MFS general substrate transporter like domains"/>
    <property type="match status" value="1"/>
</dbReference>
<keyword evidence="5 8" id="KW-1133">Transmembrane helix</keyword>
<dbReference type="OrthoDB" id="6612291at2759"/>
<evidence type="ECO:0000256" key="7">
    <source>
        <dbReference type="RuleBase" id="RU003346"/>
    </source>
</evidence>
<feature type="transmembrane region" description="Helical" evidence="8">
    <location>
        <begin position="27"/>
        <end position="43"/>
    </location>
</feature>
<keyword evidence="11" id="KW-1185">Reference proteome</keyword>
<feature type="transmembrane region" description="Helical" evidence="8">
    <location>
        <begin position="83"/>
        <end position="103"/>
    </location>
</feature>
<dbReference type="PANTHER" id="PTHR48022:SF6">
    <property type="entry name" value="MSTA PROTEIN-RELATED"/>
    <property type="match status" value="1"/>
</dbReference>
<dbReference type="NCBIfam" id="TIGR00879">
    <property type="entry name" value="SP"/>
    <property type="match status" value="1"/>
</dbReference>
<dbReference type="GO" id="GO:0016020">
    <property type="term" value="C:membrane"/>
    <property type="evidence" value="ECO:0007669"/>
    <property type="project" value="UniProtKB-SubCell"/>
</dbReference>
<dbReference type="PRINTS" id="PR00171">
    <property type="entry name" value="SUGRTRNSPORT"/>
</dbReference>
<reference evidence="10" key="1">
    <citation type="submission" date="2022-11" db="EMBL/GenBank/DDBJ databases">
        <authorList>
            <person name="Petersen C."/>
        </authorList>
    </citation>
    <scope>NUCLEOTIDE SEQUENCE</scope>
    <source>
        <strain evidence="10">IBT 21917</strain>
    </source>
</reference>
<dbReference type="PROSITE" id="PS00217">
    <property type="entry name" value="SUGAR_TRANSPORT_2"/>
    <property type="match status" value="1"/>
</dbReference>
<dbReference type="InterPro" id="IPR020846">
    <property type="entry name" value="MFS_dom"/>
</dbReference>
<name>A0A9W9LWH4_9EURO</name>
<sequence>MPGGAVMSSPVGGVDAVRIEAPVTFKAYLMCAFAAFGGIFFGYDSGYVNGVLGMDYFIHTFEGLDKATTPEDLFVVPAWKKSLIVSILSAGTFLGALIAGDLADWFGRRITIISGCAVFIVGVVLQTASSSLGLLVAGRLIAGFGVGFVSAIIILYMSEIAPRKVRGAIVSGYQFCITIGLMLASCVDYATEHRTDSGSYRIPIALQMLWALILGIGLVFLPESPRYFIRKGQKEKAREVLARIRGQPADSEFIETELTEIDANFQYEMQAIPQGGYFDSWFNCFRGNIFHPNSNVRRTVLGTSLQMMQQWTGVNFVFYFGTTFFKQLGTIQNPFLLTMITTIVNVCSTPISFWAIEKIGRRPLLLWGALGMVVCQFIVAIIGVTDGGNPQAVSAMIAFICIYIFFFACTWGPGAWVVIGEIFPLPIRSRGIALSTASNWLWNCIIAVITPYMVDDDQGHLGAKVFFIWGSLCACAFVYTYFLIPETKGLTLEQVDKMMEETTPRTSAKWSPHSTFADEMGLTDEKTVVGPRVTQQEV</sequence>
<proteinExistence type="inferred from homology"/>
<evidence type="ECO:0000256" key="2">
    <source>
        <dbReference type="ARBA" id="ARBA00010992"/>
    </source>
</evidence>
<feature type="transmembrane region" description="Helical" evidence="8">
    <location>
        <begin position="431"/>
        <end position="454"/>
    </location>
</feature>
<keyword evidence="3 7" id="KW-0813">Transport</keyword>
<protein>
    <recommendedName>
        <fullName evidence="9">Major facilitator superfamily (MFS) profile domain-containing protein</fullName>
    </recommendedName>
</protein>
<gene>
    <name evidence="10" type="ORF">N7492_003340</name>
</gene>
<dbReference type="AlphaFoldDB" id="A0A9W9LWH4"/>
<dbReference type="PROSITE" id="PS50850">
    <property type="entry name" value="MFS"/>
    <property type="match status" value="1"/>
</dbReference>
<feature type="transmembrane region" description="Helical" evidence="8">
    <location>
        <begin position="168"/>
        <end position="190"/>
    </location>
</feature>
<feature type="transmembrane region" description="Helical" evidence="8">
    <location>
        <begin position="396"/>
        <end position="419"/>
    </location>
</feature>
<reference evidence="10" key="2">
    <citation type="journal article" date="2023" name="IMA Fungus">
        <title>Comparative genomic study of the Penicillium genus elucidates a diverse pangenome and 15 lateral gene transfer events.</title>
        <authorList>
            <person name="Petersen C."/>
            <person name="Sorensen T."/>
            <person name="Nielsen M.R."/>
            <person name="Sondergaard T.E."/>
            <person name="Sorensen J.L."/>
            <person name="Fitzpatrick D.A."/>
            <person name="Frisvad J.C."/>
            <person name="Nielsen K.L."/>
        </authorList>
    </citation>
    <scope>NUCLEOTIDE SEQUENCE</scope>
    <source>
        <strain evidence="10">IBT 21917</strain>
    </source>
</reference>
<accession>A0A9W9LWH4</accession>
<dbReference type="GO" id="GO:0005351">
    <property type="term" value="F:carbohydrate:proton symporter activity"/>
    <property type="evidence" value="ECO:0007669"/>
    <property type="project" value="TreeGrafter"/>
</dbReference>
<feature type="transmembrane region" description="Helical" evidence="8">
    <location>
        <begin position="363"/>
        <end position="384"/>
    </location>
</feature>
<dbReference type="PANTHER" id="PTHR48022">
    <property type="entry name" value="PLASTIDIC GLUCOSE TRANSPORTER 4"/>
    <property type="match status" value="1"/>
</dbReference>
<evidence type="ECO:0000256" key="8">
    <source>
        <dbReference type="SAM" id="Phobius"/>
    </source>
</evidence>
<feature type="transmembrane region" description="Helical" evidence="8">
    <location>
        <begin position="335"/>
        <end position="356"/>
    </location>
</feature>
<dbReference type="InterPro" id="IPR005829">
    <property type="entry name" value="Sugar_transporter_CS"/>
</dbReference>
<evidence type="ECO:0000256" key="6">
    <source>
        <dbReference type="ARBA" id="ARBA00023136"/>
    </source>
</evidence>
<comment type="caution">
    <text evidence="10">The sequence shown here is derived from an EMBL/GenBank/DDBJ whole genome shotgun (WGS) entry which is preliminary data.</text>
</comment>
<dbReference type="PROSITE" id="PS00216">
    <property type="entry name" value="SUGAR_TRANSPORT_1"/>
    <property type="match status" value="2"/>
</dbReference>
<evidence type="ECO:0000259" key="9">
    <source>
        <dbReference type="PROSITE" id="PS50850"/>
    </source>
</evidence>
<dbReference type="SUPFAM" id="SSF103473">
    <property type="entry name" value="MFS general substrate transporter"/>
    <property type="match status" value="1"/>
</dbReference>
<evidence type="ECO:0000313" key="11">
    <source>
        <dbReference type="Proteomes" id="UP001146351"/>
    </source>
</evidence>
<feature type="transmembrane region" description="Helical" evidence="8">
    <location>
        <begin position="134"/>
        <end position="156"/>
    </location>
</feature>
<dbReference type="Proteomes" id="UP001146351">
    <property type="component" value="Unassembled WGS sequence"/>
</dbReference>
<feature type="transmembrane region" description="Helical" evidence="8">
    <location>
        <begin position="110"/>
        <end position="128"/>
    </location>
</feature>
<comment type="similarity">
    <text evidence="2 7">Belongs to the major facilitator superfamily. Sugar transporter (TC 2.A.1.1) family.</text>
</comment>
<feature type="domain" description="Major facilitator superfamily (MFS) profile" evidence="9">
    <location>
        <begin position="30"/>
        <end position="488"/>
    </location>
</feature>
<comment type="subcellular location">
    <subcellularLocation>
        <location evidence="1">Membrane</location>
        <topology evidence="1">Multi-pass membrane protein</topology>
    </subcellularLocation>
</comment>
<dbReference type="EMBL" id="JAPQKO010000002">
    <property type="protein sequence ID" value="KAJ5180130.1"/>
    <property type="molecule type" value="Genomic_DNA"/>
</dbReference>
<dbReference type="InterPro" id="IPR036259">
    <property type="entry name" value="MFS_trans_sf"/>
</dbReference>